<evidence type="ECO:0000256" key="3">
    <source>
        <dbReference type="ARBA" id="ARBA00023136"/>
    </source>
</evidence>
<keyword evidence="4" id="KW-0564">Palmitate</keyword>
<proteinExistence type="predicted"/>
<dbReference type="SUPFAM" id="SSF53850">
    <property type="entry name" value="Periplasmic binding protein-like II"/>
    <property type="match status" value="1"/>
</dbReference>
<dbReference type="PROSITE" id="PS51257">
    <property type="entry name" value="PROKAR_LIPOPROTEIN"/>
    <property type="match status" value="1"/>
</dbReference>
<accession>A0ABW0VXY1</accession>
<dbReference type="Proteomes" id="UP001596047">
    <property type="component" value="Unassembled WGS sequence"/>
</dbReference>
<organism evidence="8 9">
    <name type="scientific">Paenibacillus solisilvae</name>
    <dbReference type="NCBI Taxonomy" id="2486751"/>
    <lineage>
        <taxon>Bacteria</taxon>
        <taxon>Bacillati</taxon>
        <taxon>Bacillota</taxon>
        <taxon>Bacilli</taxon>
        <taxon>Bacillales</taxon>
        <taxon>Paenibacillaceae</taxon>
        <taxon>Paenibacillus</taxon>
    </lineage>
</organism>
<gene>
    <name evidence="8" type="ORF">ACFPYJ_11285</name>
</gene>
<dbReference type="InterPro" id="IPR006059">
    <property type="entry name" value="SBP"/>
</dbReference>
<evidence type="ECO:0000256" key="2">
    <source>
        <dbReference type="ARBA" id="ARBA00022729"/>
    </source>
</evidence>
<sequence>MTRNRKLSGLIVSMAVFLLSACSNPASPSTSGTNDGSASTQNTQQSSDSAAQDTKQTTDPVAEQVKAGKFSPSIELTIGRSTHTGLTFDQGESYDKNSVYDAYEQNLGITLKNMWVVDPAQYDQKVQTSIASNTLPDLMEVNAVQLQQMVNAGEVMDMTDLINKYGSQETKDFFNGNISKKQMGTATFDGKIMAIPFTDSPYNFSWYFYIRKDWLDKLNLPEPKTMQDVENIAKAFVEKQPGGAGKTYGIALTKDLYSDAYGLIPFFNGYHAYPGQWIKDASGKMVYGSIQPEMKTALQHLQDMYNSGLIDPEFSIKDPDKENELVANNQLGIAFGKFWLTSWPLKQAVIKNGKADQVWGTYPLLSADDKPALVQIPLGINGYYAVSKNAKHPEAVIALVNKRVNDMIQQSKGDVPDSEKAFTESASGNGMYSFLQPIVFYNPEDRLNDGKLIPQAILRFFPRIKWPVTTMCSLI</sequence>
<feature type="region of interest" description="Disordered" evidence="6">
    <location>
        <begin position="25"/>
        <end position="66"/>
    </location>
</feature>
<evidence type="ECO:0000256" key="6">
    <source>
        <dbReference type="SAM" id="MobiDB-lite"/>
    </source>
</evidence>
<dbReference type="Pfam" id="PF01547">
    <property type="entry name" value="SBP_bac_1"/>
    <property type="match status" value="1"/>
</dbReference>
<feature type="chain" id="PRO_5045457089" evidence="7">
    <location>
        <begin position="29"/>
        <end position="475"/>
    </location>
</feature>
<dbReference type="PANTHER" id="PTHR43649">
    <property type="entry name" value="ARABINOSE-BINDING PROTEIN-RELATED"/>
    <property type="match status" value="1"/>
</dbReference>
<evidence type="ECO:0000256" key="7">
    <source>
        <dbReference type="SAM" id="SignalP"/>
    </source>
</evidence>
<comment type="caution">
    <text evidence="8">The sequence shown here is derived from an EMBL/GenBank/DDBJ whole genome shotgun (WGS) entry which is preliminary data.</text>
</comment>
<reference evidence="9" key="1">
    <citation type="journal article" date="2019" name="Int. J. Syst. Evol. Microbiol.">
        <title>The Global Catalogue of Microorganisms (GCM) 10K type strain sequencing project: providing services to taxonomists for standard genome sequencing and annotation.</title>
        <authorList>
            <consortium name="The Broad Institute Genomics Platform"/>
            <consortium name="The Broad Institute Genome Sequencing Center for Infectious Disease"/>
            <person name="Wu L."/>
            <person name="Ma J."/>
        </authorList>
    </citation>
    <scope>NUCLEOTIDE SEQUENCE [LARGE SCALE GENOMIC DNA]</scope>
    <source>
        <strain evidence="9">CGMCC 1.3240</strain>
    </source>
</reference>
<keyword evidence="2 7" id="KW-0732">Signal</keyword>
<name>A0ABW0VXY1_9BACL</name>
<dbReference type="RefSeq" id="WP_379188226.1">
    <property type="nucleotide sequence ID" value="NZ_JBHSOW010000040.1"/>
</dbReference>
<feature type="compositionally biased region" description="Polar residues" evidence="6">
    <location>
        <begin position="25"/>
        <end position="59"/>
    </location>
</feature>
<protein>
    <submittedName>
        <fullName evidence="8">Extracellular solute-binding protein</fullName>
    </submittedName>
</protein>
<dbReference type="InterPro" id="IPR050490">
    <property type="entry name" value="Bact_solute-bd_prot1"/>
</dbReference>
<keyword evidence="9" id="KW-1185">Reference proteome</keyword>
<feature type="signal peptide" evidence="7">
    <location>
        <begin position="1"/>
        <end position="28"/>
    </location>
</feature>
<keyword evidence="5" id="KW-0449">Lipoprotein</keyword>
<evidence type="ECO:0000256" key="5">
    <source>
        <dbReference type="ARBA" id="ARBA00023288"/>
    </source>
</evidence>
<dbReference type="EMBL" id="JBHSOW010000040">
    <property type="protein sequence ID" value="MFC5649694.1"/>
    <property type="molecule type" value="Genomic_DNA"/>
</dbReference>
<evidence type="ECO:0000313" key="9">
    <source>
        <dbReference type="Proteomes" id="UP001596047"/>
    </source>
</evidence>
<keyword evidence="3" id="KW-0472">Membrane</keyword>
<dbReference type="Gene3D" id="3.40.190.10">
    <property type="entry name" value="Periplasmic binding protein-like II"/>
    <property type="match status" value="2"/>
</dbReference>
<evidence type="ECO:0000313" key="8">
    <source>
        <dbReference type="EMBL" id="MFC5649694.1"/>
    </source>
</evidence>
<evidence type="ECO:0000256" key="1">
    <source>
        <dbReference type="ARBA" id="ARBA00022475"/>
    </source>
</evidence>
<keyword evidence="1" id="KW-1003">Cell membrane</keyword>
<dbReference type="PANTHER" id="PTHR43649:SF33">
    <property type="entry name" value="POLYGALACTURONAN_RHAMNOGALACTURONAN-BINDING PROTEIN YTCQ"/>
    <property type="match status" value="1"/>
</dbReference>
<evidence type="ECO:0000256" key="4">
    <source>
        <dbReference type="ARBA" id="ARBA00023139"/>
    </source>
</evidence>